<organism evidence="2 3">
    <name type="scientific">Candidatus Thiodiazotropha endolucinida</name>
    <dbReference type="NCBI Taxonomy" id="1655433"/>
    <lineage>
        <taxon>Bacteria</taxon>
        <taxon>Pseudomonadati</taxon>
        <taxon>Pseudomonadota</taxon>
        <taxon>Gammaproteobacteria</taxon>
        <taxon>Chromatiales</taxon>
        <taxon>Sedimenticolaceae</taxon>
        <taxon>Candidatus Thiodiazotropha</taxon>
    </lineage>
</organism>
<dbReference type="AlphaFoldDB" id="A0A7Z0VMS4"/>
<accession>A0A7Z0VMS4</accession>
<evidence type="ECO:0000256" key="1">
    <source>
        <dbReference type="SAM" id="SignalP"/>
    </source>
</evidence>
<sequence length="135" mass="14529">MSKKILLVVLLFPSILCAGLDGGDCYIVGNQKGYSAKHYKNNYKPFPDEVSDVTVKVRVAGDSSETSSSHRDASASRCFEIASNTIFCVAGTMRVSEITAVYPTEGKVITTTVYPEEHPFAGASLLVGDILSRCN</sequence>
<gene>
    <name evidence="2" type="ORF">CODIS_14790</name>
</gene>
<comment type="caution">
    <text evidence="2">The sequence shown here is derived from an EMBL/GenBank/DDBJ whole genome shotgun (WGS) entry which is preliminary data.</text>
</comment>
<feature type="chain" id="PRO_5030598884" evidence="1">
    <location>
        <begin position="19"/>
        <end position="135"/>
    </location>
</feature>
<keyword evidence="3" id="KW-1185">Reference proteome</keyword>
<dbReference type="EMBL" id="MARB01000006">
    <property type="protein sequence ID" value="ODJ88469.1"/>
    <property type="molecule type" value="Genomic_DNA"/>
</dbReference>
<dbReference type="Proteomes" id="UP000094769">
    <property type="component" value="Unassembled WGS sequence"/>
</dbReference>
<dbReference type="OrthoDB" id="5917649at2"/>
<feature type="signal peptide" evidence="1">
    <location>
        <begin position="1"/>
        <end position="18"/>
    </location>
</feature>
<keyword evidence="1" id="KW-0732">Signal</keyword>
<evidence type="ECO:0000313" key="2">
    <source>
        <dbReference type="EMBL" id="ODJ88469.1"/>
    </source>
</evidence>
<dbReference type="RefSeq" id="WP_154723038.1">
    <property type="nucleotide sequence ID" value="NZ_MARB01000006.1"/>
</dbReference>
<evidence type="ECO:0000313" key="3">
    <source>
        <dbReference type="Proteomes" id="UP000094769"/>
    </source>
</evidence>
<name>A0A7Z0VMS4_9GAMM</name>
<proteinExistence type="predicted"/>
<reference evidence="2 3" key="1">
    <citation type="submission" date="2016-06" db="EMBL/GenBank/DDBJ databases">
        <title>Genome sequence of endosymbiont of Candidatus Endolucinida thiodiazotropha.</title>
        <authorList>
            <person name="Poehlein A."/>
            <person name="Koenig S."/>
            <person name="Heiden S.E."/>
            <person name="Thuermer A."/>
            <person name="Voget S."/>
            <person name="Daniel R."/>
            <person name="Markert S."/>
            <person name="Gros O."/>
            <person name="Schweder T."/>
        </authorList>
    </citation>
    <scope>NUCLEOTIDE SEQUENCE [LARGE SCALE GENOMIC DNA]</scope>
    <source>
        <strain evidence="2 3">COS</strain>
    </source>
</reference>
<protein>
    <submittedName>
        <fullName evidence="2">Uncharacterized protein</fullName>
    </submittedName>
</protein>